<gene>
    <name evidence="2" type="ORF">GCM10023200_48610</name>
</gene>
<protein>
    <submittedName>
        <fullName evidence="2">Uncharacterized protein</fullName>
    </submittedName>
</protein>
<keyword evidence="3" id="KW-1185">Reference proteome</keyword>
<evidence type="ECO:0000256" key="1">
    <source>
        <dbReference type="SAM" id="MobiDB-lite"/>
    </source>
</evidence>
<evidence type="ECO:0000313" key="3">
    <source>
        <dbReference type="Proteomes" id="UP001500928"/>
    </source>
</evidence>
<organism evidence="2 3">
    <name type="scientific">Actinomycetospora chlora</name>
    <dbReference type="NCBI Taxonomy" id="663608"/>
    <lineage>
        <taxon>Bacteria</taxon>
        <taxon>Bacillati</taxon>
        <taxon>Actinomycetota</taxon>
        <taxon>Actinomycetes</taxon>
        <taxon>Pseudonocardiales</taxon>
        <taxon>Pseudonocardiaceae</taxon>
        <taxon>Actinomycetospora</taxon>
    </lineage>
</organism>
<evidence type="ECO:0000313" key="2">
    <source>
        <dbReference type="EMBL" id="GAA4805461.1"/>
    </source>
</evidence>
<reference evidence="3" key="1">
    <citation type="journal article" date="2019" name="Int. J. Syst. Evol. Microbiol.">
        <title>The Global Catalogue of Microorganisms (GCM) 10K type strain sequencing project: providing services to taxonomists for standard genome sequencing and annotation.</title>
        <authorList>
            <consortium name="The Broad Institute Genomics Platform"/>
            <consortium name="The Broad Institute Genome Sequencing Center for Infectious Disease"/>
            <person name="Wu L."/>
            <person name="Ma J."/>
        </authorList>
    </citation>
    <scope>NUCLEOTIDE SEQUENCE [LARGE SCALE GENOMIC DNA]</scope>
    <source>
        <strain evidence="3">JCM 17979</strain>
    </source>
</reference>
<dbReference type="Proteomes" id="UP001500928">
    <property type="component" value="Unassembled WGS sequence"/>
</dbReference>
<proteinExistence type="predicted"/>
<feature type="region of interest" description="Disordered" evidence="1">
    <location>
        <begin position="223"/>
        <end position="246"/>
    </location>
</feature>
<comment type="caution">
    <text evidence="2">The sequence shown here is derived from an EMBL/GenBank/DDBJ whole genome shotgun (WGS) entry which is preliminary data.</text>
</comment>
<sequence length="246" mass="24556">MLALAGCASGPAGPPAPVAAASCPWTAPPVDDPAHPADVCGVASVDLAAPLARHADLLPVTVELSTDRALTCVAGTPGCAVEDDRRFVAAPAPDPRADPSRTRALLTIDWADDQVRLHVPPHCHLRGGPAATVQDCAAVPRDGVRFAVTSVPGASTPWRFHVALALPGDPGGAPVAPVDHGWDLSLDPAAATLRLTGDGTGTPALALLTVGGVRCAVRGAAPPTSVGAPPAPAPHDDCTADVPANP</sequence>
<dbReference type="EMBL" id="BAABHO010000050">
    <property type="protein sequence ID" value="GAA4805461.1"/>
    <property type="molecule type" value="Genomic_DNA"/>
</dbReference>
<name>A0ABP9CAX2_9PSEU</name>
<accession>A0ABP9CAX2</accession>